<organism evidence="1 2">
    <name type="scientific">Mycolicibacterium moriokaense</name>
    <dbReference type="NCBI Taxonomy" id="39691"/>
    <lineage>
        <taxon>Bacteria</taxon>
        <taxon>Bacillati</taxon>
        <taxon>Actinomycetota</taxon>
        <taxon>Actinomycetes</taxon>
        <taxon>Mycobacteriales</taxon>
        <taxon>Mycobacteriaceae</taxon>
        <taxon>Mycolicibacterium</taxon>
    </lineage>
</organism>
<dbReference type="EMBL" id="AP022560">
    <property type="protein sequence ID" value="BBX01813.1"/>
    <property type="molecule type" value="Genomic_DNA"/>
</dbReference>
<reference evidence="1 2" key="1">
    <citation type="journal article" date="2019" name="Emerg. Microbes Infect.">
        <title>Comprehensive subspecies identification of 175 nontuberculous mycobacteria species based on 7547 genomic profiles.</title>
        <authorList>
            <person name="Matsumoto Y."/>
            <person name="Kinjo T."/>
            <person name="Motooka D."/>
            <person name="Nabeya D."/>
            <person name="Jung N."/>
            <person name="Uechi K."/>
            <person name="Horii T."/>
            <person name="Iida T."/>
            <person name="Fujita J."/>
            <person name="Nakamura S."/>
        </authorList>
    </citation>
    <scope>NUCLEOTIDE SEQUENCE [LARGE SCALE GENOMIC DNA]</scope>
    <source>
        <strain evidence="1 2">JCM 6375</strain>
    </source>
</reference>
<evidence type="ECO:0000313" key="2">
    <source>
        <dbReference type="Proteomes" id="UP000466681"/>
    </source>
</evidence>
<dbReference type="AlphaFoldDB" id="A0AAD1HAF8"/>
<keyword evidence="2" id="KW-1185">Reference proteome</keyword>
<proteinExistence type="predicted"/>
<sequence>MLMTRAAEVDAYFLPGVCFELNGEVVPARELSWAMFASCGCVSGMRVMTVDTVTLDDAWKQMSGNAQMIKRDKERGFDIRLVKHREIPFDDCPHSPKWGFMPPPVPPGDSWAANRTGRVLHLVPLTAAEDDSVIDWAEDDGSWSLKASSLCGKATEAVRVWSKKWYRLDGKVECSRCVKPAEAQALL</sequence>
<dbReference type="KEGG" id="mmor:MMOR_27490"/>
<name>A0AAD1HAF8_9MYCO</name>
<accession>A0AAD1HAF8</accession>
<evidence type="ECO:0000313" key="1">
    <source>
        <dbReference type="EMBL" id="BBX01813.1"/>
    </source>
</evidence>
<protein>
    <submittedName>
        <fullName evidence="1">Uncharacterized protein</fullName>
    </submittedName>
</protein>
<gene>
    <name evidence="1" type="ORF">MMOR_27490</name>
</gene>
<dbReference type="Proteomes" id="UP000466681">
    <property type="component" value="Chromosome"/>
</dbReference>